<dbReference type="EMBL" id="CASHTH010002919">
    <property type="protein sequence ID" value="CAI8037266.1"/>
    <property type="molecule type" value="Genomic_DNA"/>
</dbReference>
<dbReference type="AlphaFoldDB" id="A0AA35SYY6"/>
<feature type="region of interest" description="Disordered" evidence="1">
    <location>
        <begin position="1"/>
        <end position="25"/>
    </location>
</feature>
<feature type="non-terminal residue" evidence="2">
    <location>
        <position position="1"/>
    </location>
</feature>
<evidence type="ECO:0000256" key="1">
    <source>
        <dbReference type="SAM" id="MobiDB-lite"/>
    </source>
</evidence>
<evidence type="ECO:0000313" key="2">
    <source>
        <dbReference type="EMBL" id="CAI8037266.1"/>
    </source>
</evidence>
<name>A0AA35SYY6_GEOBA</name>
<proteinExistence type="predicted"/>
<reference evidence="2" key="1">
    <citation type="submission" date="2023-03" db="EMBL/GenBank/DDBJ databases">
        <authorList>
            <person name="Steffen K."/>
            <person name="Cardenas P."/>
        </authorList>
    </citation>
    <scope>NUCLEOTIDE SEQUENCE</scope>
</reference>
<feature type="non-terminal residue" evidence="2">
    <location>
        <position position="189"/>
    </location>
</feature>
<protein>
    <submittedName>
        <fullName evidence="2">Uncharacterized protein</fullName>
    </submittedName>
</protein>
<gene>
    <name evidence="2" type="ORF">GBAR_LOCUS20829</name>
</gene>
<sequence length="189" mass="22293">TQISIGDDVASSIPQRRGRSPGHCDTSGTILDCCDTRGRRWTCRMVESLVQVTVVAGPPVEIQHWLESHNDIYQLVKWHYFYDEGHVSYFPQIHKHRHLHYCSAEDHHQGNTTVHDEYLRHFCNMYSDQYDTERCFCNLFEPFRGLHNHGWVQPYYPQRKDEERPDSQSPDHREDTELTNISNPSRNNP</sequence>
<comment type="caution">
    <text evidence="2">The sequence shown here is derived from an EMBL/GenBank/DDBJ whole genome shotgun (WGS) entry which is preliminary data.</text>
</comment>
<keyword evidence="3" id="KW-1185">Reference proteome</keyword>
<organism evidence="2 3">
    <name type="scientific">Geodia barretti</name>
    <name type="common">Barrett's horny sponge</name>
    <dbReference type="NCBI Taxonomy" id="519541"/>
    <lineage>
        <taxon>Eukaryota</taxon>
        <taxon>Metazoa</taxon>
        <taxon>Porifera</taxon>
        <taxon>Demospongiae</taxon>
        <taxon>Heteroscleromorpha</taxon>
        <taxon>Tetractinellida</taxon>
        <taxon>Astrophorina</taxon>
        <taxon>Geodiidae</taxon>
        <taxon>Geodia</taxon>
    </lineage>
</organism>
<accession>A0AA35SYY6</accession>
<feature type="region of interest" description="Disordered" evidence="1">
    <location>
        <begin position="157"/>
        <end position="189"/>
    </location>
</feature>
<dbReference type="Proteomes" id="UP001174909">
    <property type="component" value="Unassembled WGS sequence"/>
</dbReference>
<feature type="compositionally biased region" description="Polar residues" evidence="1">
    <location>
        <begin position="178"/>
        <end position="189"/>
    </location>
</feature>
<feature type="compositionally biased region" description="Basic and acidic residues" evidence="1">
    <location>
        <begin position="158"/>
        <end position="176"/>
    </location>
</feature>
<evidence type="ECO:0000313" key="3">
    <source>
        <dbReference type="Proteomes" id="UP001174909"/>
    </source>
</evidence>